<dbReference type="STRING" id="1244108.SAMN05444004_11214"/>
<dbReference type="GO" id="GO:0008757">
    <property type="term" value="F:S-adenosylmethionine-dependent methyltransferase activity"/>
    <property type="evidence" value="ECO:0007669"/>
    <property type="project" value="InterPro"/>
</dbReference>
<keyword evidence="2" id="KW-0808">Transferase</keyword>
<dbReference type="AlphaFoldDB" id="A0A1H3SHW9"/>
<evidence type="ECO:0000313" key="3">
    <source>
        <dbReference type="Proteomes" id="UP000198914"/>
    </source>
</evidence>
<keyword evidence="3" id="KW-1185">Reference proteome</keyword>
<protein>
    <submittedName>
        <fullName evidence="2">Methyltransferase domain-containing protein</fullName>
    </submittedName>
</protein>
<dbReference type="EMBL" id="FNPX01000012">
    <property type="protein sequence ID" value="SDZ37327.1"/>
    <property type="molecule type" value="Genomic_DNA"/>
</dbReference>
<reference evidence="3" key="1">
    <citation type="submission" date="2016-10" db="EMBL/GenBank/DDBJ databases">
        <authorList>
            <person name="Varghese N."/>
            <person name="Submissions S."/>
        </authorList>
    </citation>
    <scope>NUCLEOTIDE SEQUENCE [LARGE SCALE GENOMIC DNA]</scope>
    <source>
        <strain evidence="3">DSM 100420</strain>
    </source>
</reference>
<name>A0A1H3SHW9_9RHOB</name>
<dbReference type="SUPFAM" id="SSF53335">
    <property type="entry name" value="S-adenosyl-L-methionine-dependent methyltransferases"/>
    <property type="match status" value="1"/>
</dbReference>
<sequence>MTVLYNTIGIDYANLRRADPRIAKQIDAALGDAWSVLNIGAGAGSYEPTGRQVTAIEPSVEMIRQRHASNVRVMLAAAEDLPFRDHTFGAAMAVLTIHHWSDKVAGIRKMRRVTRGGLSFLPMIRSIRDSGWPITFLRW</sequence>
<dbReference type="Pfam" id="PF08241">
    <property type="entry name" value="Methyltransf_11"/>
    <property type="match status" value="1"/>
</dbReference>
<feature type="domain" description="Methyltransferase type 11" evidence="1">
    <location>
        <begin position="39"/>
        <end position="117"/>
    </location>
</feature>
<keyword evidence="2" id="KW-0489">Methyltransferase</keyword>
<dbReference type="Gene3D" id="3.40.50.150">
    <property type="entry name" value="Vaccinia Virus protein VP39"/>
    <property type="match status" value="1"/>
</dbReference>
<evidence type="ECO:0000259" key="1">
    <source>
        <dbReference type="Pfam" id="PF08241"/>
    </source>
</evidence>
<organism evidence="2 3">
    <name type="scientific">Jannaschia faecimaris</name>
    <dbReference type="NCBI Taxonomy" id="1244108"/>
    <lineage>
        <taxon>Bacteria</taxon>
        <taxon>Pseudomonadati</taxon>
        <taxon>Pseudomonadota</taxon>
        <taxon>Alphaproteobacteria</taxon>
        <taxon>Rhodobacterales</taxon>
        <taxon>Roseobacteraceae</taxon>
        <taxon>Jannaschia</taxon>
    </lineage>
</organism>
<dbReference type="GO" id="GO:0032259">
    <property type="term" value="P:methylation"/>
    <property type="evidence" value="ECO:0007669"/>
    <property type="project" value="UniProtKB-KW"/>
</dbReference>
<proteinExistence type="predicted"/>
<dbReference type="Proteomes" id="UP000198914">
    <property type="component" value="Unassembled WGS sequence"/>
</dbReference>
<dbReference type="InterPro" id="IPR029063">
    <property type="entry name" value="SAM-dependent_MTases_sf"/>
</dbReference>
<gene>
    <name evidence="2" type="ORF">SAMN05444004_11214</name>
</gene>
<accession>A0A1H3SHW9</accession>
<dbReference type="InterPro" id="IPR013216">
    <property type="entry name" value="Methyltransf_11"/>
</dbReference>
<evidence type="ECO:0000313" key="2">
    <source>
        <dbReference type="EMBL" id="SDZ37327.1"/>
    </source>
</evidence>